<evidence type="ECO:0000256" key="1">
    <source>
        <dbReference type="SAM" id="MobiDB-lite"/>
    </source>
</evidence>
<organism evidence="2 3">
    <name type="scientific">Lentinula aciculospora</name>
    <dbReference type="NCBI Taxonomy" id="153920"/>
    <lineage>
        <taxon>Eukaryota</taxon>
        <taxon>Fungi</taxon>
        <taxon>Dikarya</taxon>
        <taxon>Basidiomycota</taxon>
        <taxon>Agaricomycotina</taxon>
        <taxon>Agaricomycetes</taxon>
        <taxon>Agaricomycetidae</taxon>
        <taxon>Agaricales</taxon>
        <taxon>Marasmiineae</taxon>
        <taxon>Omphalotaceae</taxon>
        <taxon>Lentinula</taxon>
    </lineage>
</organism>
<feature type="compositionally biased region" description="Pro residues" evidence="1">
    <location>
        <begin position="260"/>
        <end position="286"/>
    </location>
</feature>
<feature type="compositionally biased region" description="Polar residues" evidence="1">
    <location>
        <begin position="171"/>
        <end position="181"/>
    </location>
</feature>
<protein>
    <submittedName>
        <fullName evidence="2">Uncharacterized protein</fullName>
    </submittedName>
</protein>
<gene>
    <name evidence="2" type="ORF">J3R30DRAFT_1854898</name>
</gene>
<reference evidence="2" key="1">
    <citation type="submission" date="2022-08" db="EMBL/GenBank/DDBJ databases">
        <title>A Global Phylogenomic Analysis of the Shiitake Genus Lentinula.</title>
        <authorList>
            <consortium name="DOE Joint Genome Institute"/>
            <person name="Sierra-Patev S."/>
            <person name="Min B."/>
            <person name="Naranjo-Ortiz M."/>
            <person name="Looney B."/>
            <person name="Konkel Z."/>
            <person name="Slot J.C."/>
            <person name="Sakamoto Y."/>
            <person name="Steenwyk J.L."/>
            <person name="Rokas A."/>
            <person name="Carro J."/>
            <person name="Camarero S."/>
            <person name="Ferreira P."/>
            <person name="Molpeceres G."/>
            <person name="Ruiz-Duenas F.J."/>
            <person name="Serrano A."/>
            <person name="Henrissat B."/>
            <person name="Drula E."/>
            <person name="Hughes K.W."/>
            <person name="Mata J.L."/>
            <person name="Ishikawa N.K."/>
            <person name="Vargas-Isla R."/>
            <person name="Ushijima S."/>
            <person name="Smith C.A."/>
            <person name="Ahrendt S."/>
            <person name="Andreopoulos W."/>
            <person name="He G."/>
            <person name="Labutti K."/>
            <person name="Lipzen A."/>
            <person name="Ng V."/>
            <person name="Riley R."/>
            <person name="Sandor L."/>
            <person name="Barry K."/>
            <person name="Martinez A.T."/>
            <person name="Xiao Y."/>
            <person name="Gibbons J.G."/>
            <person name="Terashima K."/>
            <person name="Grigoriev I.V."/>
            <person name="Hibbett D.S."/>
        </authorList>
    </citation>
    <scope>NUCLEOTIDE SEQUENCE</scope>
    <source>
        <strain evidence="2">JLM2183</strain>
    </source>
</reference>
<keyword evidence="3" id="KW-1185">Reference proteome</keyword>
<feature type="compositionally biased region" description="Low complexity" evidence="1">
    <location>
        <begin position="28"/>
        <end position="40"/>
    </location>
</feature>
<dbReference type="AlphaFoldDB" id="A0A9W9AMA1"/>
<evidence type="ECO:0000313" key="2">
    <source>
        <dbReference type="EMBL" id="KAJ4483972.1"/>
    </source>
</evidence>
<sequence length="463" mass="49454">MTIPLLGRRQRRHYQAELMYEPYPAYAQHPQHPQQQHLLPRPNSQITEHPPENNHYILTAVPPVINPRHVQLPTRTPYQNGNRITGPSQASSPEYTHTYNNMPNLSPRIITSASGQSFVSSYSLPPPMTTTYNTPGPSSEPMYHPQLSPVQPLPLHPHSHQSSPWYDDLHNSQSSPGSYRSVSPPGYIDQSTNSYQSPSPVILQTPVPLNLSSVRTAPSQPNYTLVDNNNGGGGSGNSPGSPTSPMSPVSPMSPTSPTSPASPLPPLPPIPPLTPLPSRPSIPSPMYPQNLYTVPRNMPSAAAYTSYSTNTYTMTPAFHTPHMDDRANTPASPSTESSASGSARSVRSVGSGGSGGSIYGGGGGGSPSLHNPGVSSSIRAGDLRTTELVRSAELVQLSEPGPAVGSSVGLAIEEGASLTGGVQRDLAPLPPLHSLKRTHPYKRHPEDDKTLRLLDPRPVPSVP</sequence>
<comment type="caution">
    <text evidence="2">The sequence shown here is derived from an EMBL/GenBank/DDBJ whole genome shotgun (WGS) entry which is preliminary data.</text>
</comment>
<feature type="compositionally biased region" description="Gly residues" evidence="1">
    <location>
        <begin position="350"/>
        <end position="366"/>
    </location>
</feature>
<dbReference type="EMBL" id="JAOTPV010000004">
    <property type="protein sequence ID" value="KAJ4483972.1"/>
    <property type="molecule type" value="Genomic_DNA"/>
</dbReference>
<feature type="compositionally biased region" description="Low complexity" evidence="1">
    <location>
        <begin position="238"/>
        <end position="259"/>
    </location>
</feature>
<feature type="compositionally biased region" description="Polar residues" evidence="1">
    <location>
        <begin position="189"/>
        <end position="199"/>
    </location>
</feature>
<feature type="region of interest" description="Disordered" evidence="1">
    <location>
        <begin position="421"/>
        <end position="463"/>
    </location>
</feature>
<dbReference type="OrthoDB" id="3270094at2759"/>
<feature type="region of interest" description="Disordered" evidence="1">
    <location>
        <begin position="129"/>
        <end position="288"/>
    </location>
</feature>
<feature type="region of interest" description="Disordered" evidence="1">
    <location>
        <begin position="28"/>
        <end position="51"/>
    </location>
</feature>
<accession>A0A9W9AMA1</accession>
<dbReference type="Proteomes" id="UP001150266">
    <property type="component" value="Unassembled WGS sequence"/>
</dbReference>
<proteinExistence type="predicted"/>
<feature type="region of interest" description="Disordered" evidence="1">
    <location>
        <begin position="317"/>
        <end position="379"/>
    </location>
</feature>
<name>A0A9W9AMA1_9AGAR</name>
<feature type="compositionally biased region" description="Basic and acidic residues" evidence="1">
    <location>
        <begin position="443"/>
        <end position="455"/>
    </location>
</feature>
<feature type="compositionally biased region" description="Polar residues" evidence="1">
    <location>
        <begin position="210"/>
        <end position="229"/>
    </location>
</feature>
<feature type="region of interest" description="Disordered" evidence="1">
    <location>
        <begin position="74"/>
        <end position="98"/>
    </location>
</feature>
<feature type="compositionally biased region" description="Low complexity" evidence="1">
    <location>
        <begin position="332"/>
        <end position="349"/>
    </location>
</feature>
<evidence type="ECO:0000313" key="3">
    <source>
        <dbReference type="Proteomes" id="UP001150266"/>
    </source>
</evidence>